<evidence type="ECO:0000313" key="1">
    <source>
        <dbReference type="EMBL" id="PAV84790.1"/>
    </source>
</evidence>
<dbReference type="EMBL" id="LIAE01006819">
    <property type="protein sequence ID" value="PAV84790.1"/>
    <property type="molecule type" value="Genomic_DNA"/>
</dbReference>
<comment type="caution">
    <text evidence="1">The sequence shown here is derived from an EMBL/GenBank/DDBJ whole genome shotgun (WGS) entry which is preliminary data.</text>
</comment>
<proteinExistence type="predicted"/>
<sequence length="382" mass="44535">MLSQQRRYRNGLLLFACICVSTVILRALNDRVPKLTYWRGIPVKSNDNKEKDDWDNAEDLIPDTEDTKCDTQLMSFPVFHNKSFVKFGRRFPCDLIPYLEKFELLFTDFYENSLDFQDNEIVFVTYASGNHFAESKMGVHTLRTNNFTNKIIFYDLGLSLLNIEELQGVCNLEIRVFNYTAYPKFVRNLYGYHFKPIIIADIFREFKAFWIIDASARFTNLTNWKRFNDRVRSGAVEPFALRHPSSHSIFAATHNEMYNYLPLSTSIARNYSMFEANTMFVVRSDFAKEAVKWNLLCALTKECMNPPQSKLGCNFASDRFGVSAGCHRYDQSCINVIVANLKHRLGLPYQGHNLEKIRDSFDKFASIKRGEDMTRKLQHFKC</sequence>
<dbReference type="OrthoDB" id="5785713at2759"/>
<dbReference type="PANTHER" id="PTHR31389">
    <property type="entry name" value="LD39211P"/>
    <property type="match status" value="1"/>
</dbReference>
<gene>
    <name evidence="1" type="ORF">WR25_17790</name>
</gene>
<dbReference type="PANTHER" id="PTHR31389:SF4">
    <property type="entry name" value="LD39211P"/>
    <property type="match status" value="1"/>
</dbReference>
<protein>
    <submittedName>
        <fullName evidence="1">Uncharacterized protein</fullName>
    </submittedName>
</protein>
<dbReference type="AlphaFoldDB" id="A0A2A2LF76"/>
<dbReference type="Pfam" id="PF07801">
    <property type="entry name" value="DUF1647"/>
    <property type="match status" value="1"/>
</dbReference>
<accession>A0A2A2LF76</accession>
<organism evidence="1 2">
    <name type="scientific">Diploscapter pachys</name>
    <dbReference type="NCBI Taxonomy" id="2018661"/>
    <lineage>
        <taxon>Eukaryota</taxon>
        <taxon>Metazoa</taxon>
        <taxon>Ecdysozoa</taxon>
        <taxon>Nematoda</taxon>
        <taxon>Chromadorea</taxon>
        <taxon>Rhabditida</taxon>
        <taxon>Rhabditina</taxon>
        <taxon>Rhabditomorpha</taxon>
        <taxon>Rhabditoidea</taxon>
        <taxon>Rhabditidae</taxon>
        <taxon>Diploscapter</taxon>
    </lineage>
</organism>
<dbReference type="Proteomes" id="UP000218231">
    <property type="component" value="Unassembled WGS sequence"/>
</dbReference>
<evidence type="ECO:0000313" key="2">
    <source>
        <dbReference type="Proteomes" id="UP000218231"/>
    </source>
</evidence>
<keyword evidence="2" id="KW-1185">Reference proteome</keyword>
<name>A0A2A2LF76_9BILA</name>
<reference evidence="1 2" key="1">
    <citation type="journal article" date="2017" name="Curr. Biol.">
        <title>Genome architecture and evolution of a unichromosomal asexual nematode.</title>
        <authorList>
            <person name="Fradin H."/>
            <person name="Zegar C."/>
            <person name="Gutwein M."/>
            <person name="Lucas J."/>
            <person name="Kovtun M."/>
            <person name="Corcoran D."/>
            <person name="Baugh L.R."/>
            <person name="Kiontke K."/>
            <person name="Gunsalus K."/>
            <person name="Fitch D.H."/>
            <person name="Piano F."/>
        </authorList>
    </citation>
    <scope>NUCLEOTIDE SEQUENCE [LARGE SCALE GENOMIC DNA]</scope>
    <source>
        <strain evidence="1">PF1309</strain>
    </source>
</reference>
<dbReference type="InterPro" id="IPR012444">
    <property type="entry name" value="DUF1647"/>
</dbReference>
<dbReference type="STRING" id="2018661.A0A2A2LF76"/>